<dbReference type="SMART" id="SM00174">
    <property type="entry name" value="RHO"/>
    <property type="match status" value="1"/>
</dbReference>
<dbReference type="GO" id="GO:0005802">
    <property type="term" value="C:trans-Golgi network"/>
    <property type="evidence" value="ECO:0007669"/>
    <property type="project" value="UniProtKB-UniRule"/>
</dbReference>
<evidence type="ECO:0000256" key="1">
    <source>
        <dbReference type="ARBA" id="ARBA00022741"/>
    </source>
</evidence>
<evidence type="ECO:0000313" key="6">
    <source>
        <dbReference type="EMBL" id="CAD5115429.1"/>
    </source>
</evidence>
<dbReference type="SMART" id="SM00175">
    <property type="entry name" value="RAB"/>
    <property type="match status" value="1"/>
</dbReference>
<keyword evidence="1 5" id="KW-0547">Nucleotide-binding</keyword>
<dbReference type="PRINTS" id="PR00449">
    <property type="entry name" value="RASTRNSFRMNG"/>
</dbReference>
<dbReference type="PANTHER" id="PTHR47977">
    <property type="entry name" value="RAS-RELATED PROTEIN RAB"/>
    <property type="match status" value="1"/>
</dbReference>
<dbReference type="InterPro" id="IPR030697">
    <property type="entry name" value="Rab29/Rab38/Rab32"/>
</dbReference>
<dbReference type="Pfam" id="PF00071">
    <property type="entry name" value="Ras"/>
    <property type="match status" value="1"/>
</dbReference>
<dbReference type="GO" id="GO:0031982">
    <property type="term" value="C:vesicle"/>
    <property type="evidence" value="ECO:0007669"/>
    <property type="project" value="InterPro"/>
</dbReference>
<name>A0A7I8VJ57_9ANNE</name>
<evidence type="ECO:0000256" key="5">
    <source>
        <dbReference type="RuleBase" id="RU367128"/>
    </source>
</evidence>
<evidence type="ECO:0000313" key="7">
    <source>
        <dbReference type="Proteomes" id="UP000549394"/>
    </source>
</evidence>
<keyword evidence="3 5" id="KW-0449">Lipoprotein</keyword>
<organism evidence="6 7">
    <name type="scientific">Dimorphilus gyrociliatus</name>
    <dbReference type="NCBI Taxonomy" id="2664684"/>
    <lineage>
        <taxon>Eukaryota</taxon>
        <taxon>Metazoa</taxon>
        <taxon>Spiralia</taxon>
        <taxon>Lophotrochozoa</taxon>
        <taxon>Annelida</taxon>
        <taxon>Polychaeta</taxon>
        <taxon>Polychaeta incertae sedis</taxon>
        <taxon>Dinophilidae</taxon>
        <taxon>Dimorphilus</taxon>
    </lineage>
</organism>
<accession>A0A7I8VJ57</accession>
<keyword evidence="4 5" id="KW-0636">Prenylation</keyword>
<dbReference type="EMBL" id="CAJFCJ010000006">
    <property type="protein sequence ID" value="CAD5115429.1"/>
    <property type="molecule type" value="Genomic_DNA"/>
</dbReference>
<dbReference type="InterPro" id="IPR050227">
    <property type="entry name" value="Rab"/>
</dbReference>
<keyword evidence="7" id="KW-1185">Reference proteome</keyword>
<dbReference type="GO" id="GO:0016192">
    <property type="term" value="P:vesicle-mediated transport"/>
    <property type="evidence" value="ECO:0007669"/>
    <property type="project" value="InterPro"/>
</dbReference>
<dbReference type="FunFam" id="3.40.50.300:FF:002133">
    <property type="entry name" value="Ras family protein"/>
    <property type="match status" value="1"/>
</dbReference>
<dbReference type="PROSITE" id="PS51421">
    <property type="entry name" value="RAS"/>
    <property type="match status" value="1"/>
</dbReference>
<dbReference type="PROSITE" id="PS51417">
    <property type="entry name" value="ARF"/>
    <property type="match status" value="1"/>
</dbReference>
<dbReference type="NCBIfam" id="TIGR00231">
    <property type="entry name" value="small_GTP"/>
    <property type="match status" value="1"/>
</dbReference>
<sequence>MVSGVRETDGFVVMLARNAYSNDIPTPDSKKSQSFPEVFDDGTTIENDSECPFKELTIKIIIVGDAAVGKTSFIQRFVTNAFQSNYKWTVGVDFALKRIEWSENTAVKLQLWDVAGQERFSNLTRVYYRDAQACIVMFDLSRRDTFLGARRWIYDLENKCANLKDGSSIPCLLLANKCDLSQRQIYQEEIEEFCKEHDFIGWTETSVKEGQMVKESMKFLLEAVMVRCGESDITKSTRSHSRIQLNSVAAKPKRSCHC</sequence>
<dbReference type="GO" id="GO:0003924">
    <property type="term" value="F:GTPase activity"/>
    <property type="evidence" value="ECO:0007669"/>
    <property type="project" value="UniProtKB-UniRule"/>
</dbReference>
<dbReference type="CDD" id="cd04107">
    <property type="entry name" value="Rab32_Rab38"/>
    <property type="match status" value="1"/>
</dbReference>
<dbReference type="AlphaFoldDB" id="A0A7I8VJ57"/>
<comment type="caution">
    <text evidence="6">The sequence shown here is derived from an EMBL/GenBank/DDBJ whole genome shotgun (WGS) entry which is preliminary data.</text>
</comment>
<protein>
    <recommendedName>
        <fullName evidence="5">Ras-related protein Rab</fullName>
    </recommendedName>
</protein>
<comment type="function">
    <text evidence="5">The small GTPases Rab are key regulators in vesicle trafficking.</text>
</comment>
<dbReference type="PROSITE" id="PS51419">
    <property type="entry name" value="RAB"/>
    <property type="match status" value="1"/>
</dbReference>
<evidence type="ECO:0000256" key="3">
    <source>
        <dbReference type="ARBA" id="ARBA00023288"/>
    </source>
</evidence>
<dbReference type="GO" id="GO:0016020">
    <property type="term" value="C:membrane"/>
    <property type="evidence" value="ECO:0007669"/>
    <property type="project" value="UniProtKB-SubCell"/>
</dbReference>
<dbReference type="InterPro" id="IPR001806">
    <property type="entry name" value="Small_GTPase"/>
</dbReference>
<dbReference type="Proteomes" id="UP000549394">
    <property type="component" value="Unassembled WGS sequence"/>
</dbReference>
<dbReference type="PROSITE" id="PS51420">
    <property type="entry name" value="RHO"/>
    <property type="match status" value="1"/>
</dbReference>
<evidence type="ECO:0000256" key="4">
    <source>
        <dbReference type="ARBA" id="ARBA00023289"/>
    </source>
</evidence>
<dbReference type="InterPro" id="IPR005225">
    <property type="entry name" value="Small_GTP-bd"/>
</dbReference>
<dbReference type="GO" id="GO:0005525">
    <property type="term" value="F:GTP binding"/>
    <property type="evidence" value="ECO:0007669"/>
    <property type="project" value="UniProtKB-UniRule"/>
</dbReference>
<keyword evidence="2 5" id="KW-0342">GTP-binding</keyword>
<dbReference type="SMART" id="SM00176">
    <property type="entry name" value="RAN"/>
    <property type="match status" value="1"/>
</dbReference>
<keyword evidence="5" id="KW-0472">Membrane</keyword>
<dbReference type="InterPro" id="IPR027417">
    <property type="entry name" value="P-loop_NTPase"/>
</dbReference>
<reference evidence="6 7" key="1">
    <citation type="submission" date="2020-08" db="EMBL/GenBank/DDBJ databases">
        <authorList>
            <person name="Hejnol A."/>
        </authorList>
    </citation>
    <scope>NUCLEOTIDE SEQUENCE [LARGE SCALE GENOMIC DNA]</scope>
</reference>
<gene>
    <name evidence="6" type="ORF">DGYR_LOCUS4172</name>
</gene>
<dbReference type="Gene3D" id="3.40.50.300">
    <property type="entry name" value="P-loop containing nucleotide triphosphate hydrolases"/>
    <property type="match status" value="1"/>
</dbReference>
<proteinExistence type="inferred from homology"/>
<dbReference type="OrthoDB" id="245989at2759"/>
<dbReference type="SMART" id="SM00173">
    <property type="entry name" value="RAS"/>
    <property type="match status" value="1"/>
</dbReference>
<evidence type="ECO:0000256" key="2">
    <source>
        <dbReference type="ARBA" id="ARBA00023134"/>
    </source>
</evidence>
<comment type="similarity">
    <text evidence="5">Belongs to the small GTPase superfamily. Rab family.</text>
</comment>
<comment type="subcellular location">
    <subcellularLocation>
        <location evidence="5">Membrane</location>
        <topology evidence="5">Lipid-anchor</topology>
    </subcellularLocation>
</comment>
<dbReference type="SUPFAM" id="SSF52540">
    <property type="entry name" value="P-loop containing nucleoside triphosphate hydrolases"/>
    <property type="match status" value="1"/>
</dbReference>